<name>A0A3D6BV26_9FLAO</name>
<evidence type="ECO:0000313" key="1">
    <source>
        <dbReference type="EMBL" id="HCY83083.1"/>
    </source>
</evidence>
<comment type="caution">
    <text evidence="1">The sequence shown here is derived from an EMBL/GenBank/DDBJ whole genome shotgun (WGS) entry which is preliminary data.</text>
</comment>
<gene>
    <name evidence="1" type="ORF">DHV22_16515</name>
</gene>
<accession>A0A3D6BV26</accession>
<dbReference type="AlphaFoldDB" id="A0A3D6BV26"/>
<dbReference type="Proteomes" id="UP000263268">
    <property type="component" value="Unassembled WGS sequence"/>
</dbReference>
<dbReference type="EMBL" id="DPRK01000266">
    <property type="protein sequence ID" value="HCY83083.1"/>
    <property type="molecule type" value="Genomic_DNA"/>
</dbReference>
<sequence length="65" mass="7364">MMFFGNNPGSIIKNLIKKIELFIWGKEKLIIIVILVLAGLFLVSCKNVEVDPKTSIIKQIFTSKK</sequence>
<protein>
    <submittedName>
        <fullName evidence="1">Uncharacterized protein</fullName>
    </submittedName>
</protein>
<organism evidence="1 2">
    <name type="scientific">Xanthomarina gelatinilytica</name>
    <dbReference type="NCBI Taxonomy" id="1137281"/>
    <lineage>
        <taxon>Bacteria</taxon>
        <taxon>Pseudomonadati</taxon>
        <taxon>Bacteroidota</taxon>
        <taxon>Flavobacteriia</taxon>
        <taxon>Flavobacteriales</taxon>
        <taxon>Flavobacteriaceae</taxon>
        <taxon>Xanthomarina</taxon>
    </lineage>
</organism>
<evidence type="ECO:0000313" key="2">
    <source>
        <dbReference type="Proteomes" id="UP000263268"/>
    </source>
</evidence>
<proteinExistence type="predicted"/>
<reference evidence="1 2" key="1">
    <citation type="journal article" date="2018" name="Nat. Biotechnol.">
        <title>A standardized bacterial taxonomy based on genome phylogeny substantially revises the tree of life.</title>
        <authorList>
            <person name="Parks D.H."/>
            <person name="Chuvochina M."/>
            <person name="Waite D.W."/>
            <person name="Rinke C."/>
            <person name="Skarshewski A."/>
            <person name="Chaumeil P.A."/>
            <person name="Hugenholtz P."/>
        </authorList>
    </citation>
    <scope>NUCLEOTIDE SEQUENCE [LARGE SCALE GENOMIC DNA]</scope>
    <source>
        <strain evidence="1">UBA10227</strain>
    </source>
</reference>